<name>C6LL91_9FIRM</name>
<proteinExistence type="predicted"/>
<dbReference type="SUPFAM" id="SSF52266">
    <property type="entry name" value="SGNH hydrolase"/>
    <property type="match status" value="1"/>
</dbReference>
<dbReference type="GO" id="GO:0005975">
    <property type="term" value="P:carbohydrate metabolic process"/>
    <property type="evidence" value="ECO:0007669"/>
    <property type="project" value="TreeGrafter"/>
</dbReference>
<protein>
    <submittedName>
        <fullName evidence="4">Glycosyl hydrolase family 2, sugar binding domain protein</fullName>
    </submittedName>
</protein>
<feature type="compositionally biased region" description="Basic and acidic residues" evidence="2">
    <location>
        <begin position="542"/>
        <end position="553"/>
    </location>
</feature>
<dbReference type="AlphaFoldDB" id="C6LL91"/>
<evidence type="ECO:0000313" key="5">
    <source>
        <dbReference type="Proteomes" id="UP000005561"/>
    </source>
</evidence>
<dbReference type="eggNOG" id="COG3250">
    <property type="taxonomic scope" value="Bacteria"/>
</dbReference>
<dbReference type="InterPro" id="IPR008979">
    <property type="entry name" value="Galactose-bd-like_sf"/>
</dbReference>
<organism evidence="4 5">
    <name type="scientific">Marvinbryantia formatexigens DSM 14469</name>
    <dbReference type="NCBI Taxonomy" id="478749"/>
    <lineage>
        <taxon>Bacteria</taxon>
        <taxon>Bacillati</taxon>
        <taxon>Bacillota</taxon>
        <taxon>Clostridia</taxon>
        <taxon>Lachnospirales</taxon>
        <taxon>Lachnospiraceae</taxon>
        <taxon>Marvinbryantia</taxon>
    </lineage>
</organism>
<dbReference type="GO" id="GO:0001681">
    <property type="term" value="F:sialate O-acetylesterase activity"/>
    <property type="evidence" value="ECO:0007669"/>
    <property type="project" value="InterPro"/>
</dbReference>
<dbReference type="STRING" id="168384.SAMN05660368_03538"/>
<gene>
    <name evidence="4" type="ORF">BRYFOR_09438</name>
</gene>
<keyword evidence="5" id="KW-1185">Reference proteome</keyword>
<dbReference type="PANTHER" id="PTHR22901">
    <property type="entry name" value="SIALATE O-ACETYLESTERASE"/>
    <property type="match status" value="1"/>
</dbReference>
<dbReference type="Proteomes" id="UP000005561">
    <property type="component" value="Unassembled WGS sequence"/>
</dbReference>
<feature type="compositionally biased region" description="Basic and acidic residues" evidence="2">
    <location>
        <begin position="88"/>
        <end position="111"/>
    </location>
</feature>
<dbReference type="EMBL" id="ACCL02000028">
    <property type="protein sequence ID" value="EET58602.1"/>
    <property type="molecule type" value="Genomic_DNA"/>
</dbReference>
<feature type="region of interest" description="Disordered" evidence="2">
    <location>
        <begin position="88"/>
        <end position="117"/>
    </location>
</feature>
<feature type="compositionally biased region" description="Low complexity" evidence="2">
    <location>
        <begin position="197"/>
        <end position="213"/>
    </location>
</feature>
<dbReference type="InterPro" id="IPR036514">
    <property type="entry name" value="SGNH_hydro_sf"/>
</dbReference>
<feature type="domain" description="Sialate O-acetylesterase" evidence="3">
    <location>
        <begin position="619"/>
        <end position="715"/>
    </location>
</feature>
<evidence type="ECO:0000313" key="4">
    <source>
        <dbReference type="EMBL" id="EET58602.1"/>
    </source>
</evidence>
<sequence length="872" mass="95613">MPLWQYGQNPWKEKSNAGSSGAVFDSIAQERGKVMRIIAGFAKGKDVMENNMRLPKIFGEGCVLQQGENTRIWGWGAPGEMVTIRLKSRDEEEPRQTEKMEKVQEPDRIQEPGENGNSWSDTAICVQERCEKDGRFETCFPHLAAGGPYVLEAAGENGQVCRVQNVYVGEVFVCAGQSNMELPMCRVRVRFPEEFAAGGASSGSDKKSAAGGALPENDSEGSADFARRPSANDFVLHIYKVTEHYDFDAPLDDHVQASWQAAVRENLEELSAFSYFFGKEIALFRGVPVGILNLSLGGTPAEAWTSREGLRDKPEYLRITEQFRDKNFCKNLLAKKERQEQNWYDTLRRQEELSEGQDGASSAEGQTEPLPGRDAALPAGGRTGLPEGQSAFLPERQPDKQWHQITLPCEFKDTELGHFCGSLLLRKKFRISEQQAGRAGVLRFGTLVDSDEMFLNGVKIGETGYQYPPRRYPVPEGLLREGENTLEIRLICRYGNGRVTPGKALDIIWEDVCSDDWMPGQKEAGAMPGRTDAGTASQADASGRKAQPEDGRKLRQTTSEAEPGAAEGADLADSAPVALGGTWEYRILAACGPAPEQVFLNRTPTGLFNGMVAPCQPYTVSAVVWYQGESNDSHPGDYAQLLAGLIQDWRRGFRREDLPFVVVQLPNCGVDIAPGDAWPLIREAQLSAERLPYVAVTVNLDIGEDNDLHPLNKKAAAQRAALAVRSLVYQEPVHWQGPRLEAVSVWGSSLRLTFRTDGGQGTAGQTKSAAEILPITGKKAENASVPAGGRIALRECGACGQENPRLFELAGEDGIYYPAQAKISGNTVCLQSGQVKKPCAVRYAWDCAPGKRLLYDENGLCAAPFCIKLRIK</sequence>
<feature type="region of interest" description="Disordered" evidence="2">
    <location>
        <begin position="197"/>
        <end position="226"/>
    </location>
</feature>
<comment type="caution">
    <text evidence="4">The sequence shown here is derived from an EMBL/GenBank/DDBJ whole genome shotgun (WGS) entry which is preliminary data.</text>
</comment>
<feature type="region of interest" description="Disordered" evidence="2">
    <location>
        <begin position="519"/>
        <end position="573"/>
    </location>
</feature>
<evidence type="ECO:0000256" key="2">
    <source>
        <dbReference type="SAM" id="MobiDB-lite"/>
    </source>
</evidence>
<keyword evidence="1 4" id="KW-0378">Hydrolase</keyword>
<accession>C6LL91</accession>
<dbReference type="Gene3D" id="2.60.120.260">
    <property type="entry name" value="Galactose-binding domain-like"/>
    <property type="match status" value="1"/>
</dbReference>
<evidence type="ECO:0000256" key="1">
    <source>
        <dbReference type="ARBA" id="ARBA00022801"/>
    </source>
</evidence>
<dbReference type="SUPFAM" id="SSF49785">
    <property type="entry name" value="Galactose-binding domain-like"/>
    <property type="match status" value="1"/>
</dbReference>
<dbReference type="PANTHER" id="PTHR22901:SF0">
    <property type="entry name" value="SIALATE O-ACETYLESTERASE"/>
    <property type="match status" value="1"/>
</dbReference>
<dbReference type="InterPro" id="IPR005181">
    <property type="entry name" value="SASA"/>
</dbReference>
<evidence type="ECO:0000259" key="3">
    <source>
        <dbReference type="Pfam" id="PF03629"/>
    </source>
</evidence>
<dbReference type="Gene3D" id="3.40.50.1110">
    <property type="entry name" value="SGNH hydrolase"/>
    <property type="match status" value="2"/>
</dbReference>
<dbReference type="InterPro" id="IPR039329">
    <property type="entry name" value="SIAE"/>
</dbReference>
<feature type="region of interest" description="Disordered" evidence="2">
    <location>
        <begin position="351"/>
        <end position="392"/>
    </location>
</feature>
<dbReference type="Pfam" id="PF03629">
    <property type="entry name" value="SASA"/>
    <property type="match status" value="1"/>
</dbReference>
<reference evidence="4" key="1">
    <citation type="submission" date="2009-07" db="EMBL/GenBank/DDBJ databases">
        <authorList>
            <person name="Weinstock G."/>
            <person name="Sodergren E."/>
            <person name="Clifton S."/>
            <person name="Fulton L."/>
            <person name="Fulton B."/>
            <person name="Courtney L."/>
            <person name="Fronick C."/>
            <person name="Harrison M."/>
            <person name="Strong C."/>
            <person name="Farmer C."/>
            <person name="Delahaunty K."/>
            <person name="Markovic C."/>
            <person name="Hall O."/>
            <person name="Minx P."/>
            <person name="Tomlinson C."/>
            <person name="Mitreva M."/>
            <person name="Nelson J."/>
            <person name="Hou S."/>
            <person name="Wollam A."/>
            <person name="Pepin K.H."/>
            <person name="Johnson M."/>
            <person name="Bhonagiri V."/>
            <person name="Nash W.E."/>
            <person name="Warren W."/>
            <person name="Chinwalla A."/>
            <person name="Mardis E.R."/>
            <person name="Wilson R.K."/>
        </authorList>
    </citation>
    <scope>NUCLEOTIDE SEQUENCE [LARGE SCALE GENOMIC DNA]</scope>
    <source>
        <strain evidence="4">DSM 14469</strain>
    </source>
</reference>